<keyword evidence="2" id="KW-1185">Reference proteome</keyword>
<dbReference type="InterPro" id="IPR011989">
    <property type="entry name" value="ARM-like"/>
</dbReference>
<comment type="caution">
    <text evidence="1">The sequence shown here is derived from an EMBL/GenBank/DDBJ whole genome shotgun (WGS) entry which is preliminary data.</text>
</comment>
<evidence type="ECO:0000313" key="1">
    <source>
        <dbReference type="EMBL" id="MRG98541.1"/>
    </source>
</evidence>
<accession>A0A6N7QCD1</accession>
<evidence type="ECO:0000313" key="2">
    <source>
        <dbReference type="Proteomes" id="UP000440224"/>
    </source>
</evidence>
<dbReference type="Proteomes" id="UP000440224">
    <property type="component" value="Unassembled WGS sequence"/>
</dbReference>
<dbReference type="OrthoDB" id="5524427at2"/>
<organism evidence="1 2">
    <name type="scientific">Polyangium spumosum</name>
    <dbReference type="NCBI Taxonomy" id="889282"/>
    <lineage>
        <taxon>Bacteria</taxon>
        <taxon>Pseudomonadati</taxon>
        <taxon>Myxococcota</taxon>
        <taxon>Polyangia</taxon>
        <taxon>Polyangiales</taxon>
        <taxon>Polyangiaceae</taxon>
        <taxon>Polyangium</taxon>
    </lineage>
</organism>
<dbReference type="SUPFAM" id="SSF48371">
    <property type="entry name" value="ARM repeat"/>
    <property type="match status" value="1"/>
</dbReference>
<reference evidence="1 2" key="1">
    <citation type="submission" date="2019-10" db="EMBL/GenBank/DDBJ databases">
        <title>A soil myxobacterium in the family Polyangiaceae.</title>
        <authorList>
            <person name="Li Y."/>
            <person name="Wang J."/>
        </authorList>
    </citation>
    <scope>NUCLEOTIDE SEQUENCE [LARGE SCALE GENOMIC DNA]</scope>
    <source>
        <strain evidence="1 2">DSM 14734</strain>
    </source>
</reference>
<dbReference type="RefSeq" id="WP_153825307.1">
    <property type="nucleotide sequence ID" value="NZ_WJIE01000037.1"/>
</dbReference>
<name>A0A6N7QCD1_9BACT</name>
<dbReference type="Gene3D" id="1.25.10.10">
    <property type="entry name" value="Leucine-rich Repeat Variant"/>
    <property type="match status" value="2"/>
</dbReference>
<dbReference type="AlphaFoldDB" id="A0A6N7QCD1"/>
<proteinExistence type="predicted"/>
<gene>
    <name evidence="1" type="ORF">GF068_42505</name>
</gene>
<dbReference type="InterPro" id="IPR016024">
    <property type="entry name" value="ARM-type_fold"/>
</dbReference>
<dbReference type="EMBL" id="WJIE01000037">
    <property type="protein sequence ID" value="MRG98541.1"/>
    <property type="molecule type" value="Genomic_DNA"/>
</dbReference>
<sequence length="529" mass="58859">MVSLPASPLVKTVLGPLGGDPPAPRIAMAFATWTLARDPDVAREAAEITDRCVRGLSLLDVLWLERHRREDLPFTPRGDAWRALQPADVTRFEAFGDAETALLCVLTAHPNGHVRQASIERLSLRRDGVEVPFLLARLNDWVRPVRAAAKLTVRAWIAEAQKGDLARGRALLGSLPLFDRLRELGRDDHAPICAAIEALLEHPAFALVLDEGLDAPRRDVRFRCFMKALERPEADARRLLTRALADRDASIRLWAARAAPKRLAGDELRAVAETMRRDVSAPVRNEATFVLATKIEPPDRDALEQALLDPSASVRWTARHYLAERWKFDARATYLRALDAIDPSILAAAIAGLAECSSHADDAAHALALLDHRSAAVRKAALVALDRWAGAAHVKELFAALGDERPSVAREATGCLKKHVHHVELTWIQELLRNAPRSHTRRMALRLAMYRDPRRHLDLLLEAMQDPDAAIVEEAKRSIQSWVGWARWTRPVFAPEEPERLEDAVERVRAALGDTLANTLVEILRSASR</sequence>
<protein>
    <recommendedName>
        <fullName evidence="3">HEAT repeat domain-containing protein</fullName>
    </recommendedName>
</protein>
<evidence type="ECO:0008006" key="3">
    <source>
        <dbReference type="Google" id="ProtNLM"/>
    </source>
</evidence>